<dbReference type="AlphaFoldDB" id="A0A506U4J2"/>
<keyword evidence="8" id="KW-1185">Reference proteome</keyword>
<sequence>MCQFCNDPAHFADDIQAAARQDGKGFSCTGVTRRQTLDLLAAGGLAALLGSLTAGLANPARAATSDDEVVRIGYLPITDATPLLVAHGLGYFADEGLEAEKPTLMRGWSPLVEGFASNKFNLVHMLKPIPVWMRYNNDFPVKIMAWAHTNGSGLVVGRHTDAHGFADLGGMTIAVPYWYSMHNIVLQMALKSAGLVPVIKGEGEALQPNEVNLLVMGPPEMPPALAARKIDAYIVAEPFNALGELKAGARMLRFTGDMWKNHPCCVICMNENTVSAKPEWTQKVMNALVRASVYASENKKEVADMLSKDGMGYLPVPSAVVERAMTLYDTPDYEESGAIRHPDWGNGRIDFNPWPYPSATRMIVDAMNTTLVSGDTTFLNGLDPDFVAKDLVNYDYVKAALARYPGWMKDRSVNPDSPFEREEVLAIQ</sequence>
<dbReference type="Gene3D" id="3.40.190.10">
    <property type="entry name" value="Periplasmic binding protein-like II"/>
    <property type="match status" value="2"/>
</dbReference>
<dbReference type="CDD" id="cd13553">
    <property type="entry name" value="PBP2_NrtA_CpmA_like"/>
    <property type="match status" value="1"/>
</dbReference>
<evidence type="ECO:0000256" key="4">
    <source>
        <dbReference type="ARBA" id="ARBA00022519"/>
    </source>
</evidence>
<protein>
    <submittedName>
        <fullName evidence="7">ABC transporter substrate-binding protein</fullName>
    </submittedName>
</protein>
<dbReference type="InterPro" id="IPR044527">
    <property type="entry name" value="NrtA/CpmA_ABC-bd_dom"/>
</dbReference>
<dbReference type="PANTHER" id="PTHR30024:SF43">
    <property type="entry name" value="BLL4572 PROTEIN"/>
    <property type="match status" value="1"/>
</dbReference>
<dbReference type="PROSITE" id="PS51318">
    <property type="entry name" value="TAT"/>
    <property type="match status" value="1"/>
</dbReference>
<dbReference type="GO" id="GO:0012505">
    <property type="term" value="C:endomembrane system"/>
    <property type="evidence" value="ECO:0007669"/>
    <property type="project" value="UniProtKB-SubCell"/>
</dbReference>
<evidence type="ECO:0000313" key="7">
    <source>
        <dbReference type="EMBL" id="TPW28246.1"/>
    </source>
</evidence>
<evidence type="ECO:0000256" key="1">
    <source>
        <dbReference type="ARBA" id="ARBA00004308"/>
    </source>
</evidence>
<keyword evidence="4" id="KW-0997">Cell inner membrane</keyword>
<dbReference type="OrthoDB" id="570524at2"/>
<organism evidence="7 8">
    <name type="scientific">Martelella alba</name>
    <dbReference type="NCBI Taxonomy" id="2590451"/>
    <lineage>
        <taxon>Bacteria</taxon>
        <taxon>Pseudomonadati</taxon>
        <taxon>Pseudomonadota</taxon>
        <taxon>Alphaproteobacteria</taxon>
        <taxon>Hyphomicrobiales</taxon>
        <taxon>Aurantimonadaceae</taxon>
        <taxon>Martelella</taxon>
    </lineage>
</organism>
<reference evidence="7 8" key="1">
    <citation type="submission" date="2019-06" db="EMBL/GenBank/DDBJ databases">
        <authorList>
            <person name="Li M."/>
        </authorList>
    </citation>
    <scope>NUCLEOTIDE SEQUENCE [LARGE SCALE GENOMIC DNA]</scope>
    <source>
        <strain evidence="7 8">BGMRC2036</strain>
    </source>
</reference>
<name>A0A506U4J2_9HYPH</name>
<comment type="similarity">
    <text evidence="6">Belongs to the CmpA/NrtA family.</text>
</comment>
<keyword evidence="5" id="KW-0472">Membrane</keyword>
<accession>A0A506U4J2</accession>
<proteinExistence type="inferred from homology"/>
<evidence type="ECO:0000256" key="2">
    <source>
        <dbReference type="ARBA" id="ARBA00022448"/>
    </source>
</evidence>
<comment type="subcellular location">
    <subcellularLocation>
        <location evidence="1">Endomembrane system</location>
    </subcellularLocation>
</comment>
<gene>
    <name evidence="7" type="ORF">FJU08_17865</name>
</gene>
<dbReference type="Proteomes" id="UP000318801">
    <property type="component" value="Unassembled WGS sequence"/>
</dbReference>
<dbReference type="Pfam" id="PF13379">
    <property type="entry name" value="NMT1_2"/>
    <property type="match status" value="1"/>
</dbReference>
<dbReference type="SUPFAM" id="SSF53850">
    <property type="entry name" value="Periplasmic binding protein-like II"/>
    <property type="match status" value="1"/>
</dbReference>
<dbReference type="EMBL" id="VHLG01000013">
    <property type="protein sequence ID" value="TPW28246.1"/>
    <property type="molecule type" value="Genomic_DNA"/>
</dbReference>
<evidence type="ECO:0000256" key="6">
    <source>
        <dbReference type="ARBA" id="ARBA00024031"/>
    </source>
</evidence>
<evidence type="ECO:0000313" key="8">
    <source>
        <dbReference type="Proteomes" id="UP000318801"/>
    </source>
</evidence>
<keyword evidence="3" id="KW-1003">Cell membrane</keyword>
<evidence type="ECO:0000256" key="5">
    <source>
        <dbReference type="ARBA" id="ARBA00023136"/>
    </source>
</evidence>
<comment type="caution">
    <text evidence="7">The sequence shown here is derived from an EMBL/GenBank/DDBJ whole genome shotgun (WGS) entry which is preliminary data.</text>
</comment>
<keyword evidence="2" id="KW-0813">Transport</keyword>
<dbReference type="InterPro" id="IPR006311">
    <property type="entry name" value="TAT_signal"/>
</dbReference>
<dbReference type="RefSeq" id="WP_141150404.1">
    <property type="nucleotide sequence ID" value="NZ_VHLG01000013.1"/>
</dbReference>
<evidence type="ECO:0000256" key="3">
    <source>
        <dbReference type="ARBA" id="ARBA00022475"/>
    </source>
</evidence>
<dbReference type="PANTHER" id="PTHR30024">
    <property type="entry name" value="ALIPHATIC SULFONATES-BINDING PROTEIN-RELATED"/>
    <property type="match status" value="1"/>
</dbReference>